<dbReference type="RefSeq" id="WP_256649024.1">
    <property type="nucleotide sequence ID" value="NZ_JANIAA010000002.1"/>
</dbReference>
<gene>
    <name evidence="1" type="ORF">NP777_06225</name>
</gene>
<protein>
    <submittedName>
        <fullName evidence="1">Uncharacterized protein</fullName>
    </submittedName>
</protein>
<dbReference type="Proteomes" id="UP001204746">
    <property type="component" value="Unassembled WGS sequence"/>
</dbReference>
<evidence type="ECO:0000313" key="2">
    <source>
        <dbReference type="Proteomes" id="UP001204746"/>
    </source>
</evidence>
<keyword evidence="2" id="KW-1185">Reference proteome</keyword>
<evidence type="ECO:0000313" key="1">
    <source>
        <dbReference type="EMBL" id="MCQ8187853.1"/>
    </source>
</evidence>
<comment type="caution">
    <text evidence="1">The sequence shown here is derived from an EMBL/GenBank/DDBJ whole genome shotgun (WGS) entry which is preliminary data.</text>
</comment>
<dbReference type="EMBL" id="JANIAA010000002">
    <property type="protein sequence ID" value="MCQ8187853.1"/>
    <property type="molecule type" value="Genomic_DNA"/>
</dbReference>
<reference evidence="1 2" key="1">
    <citation type="submission" date="2022-07" db="EMBL/GenBank/DDBJ databases">
        <authorList>
            <person name="Phongsopitanun W."/>
            <person name="Tanasupawat S."/>
        </authorList>
    </citation>
    <scope>NUCLEOTIDE SEQUENCE [LARGE SCALE GENOMIC DNA]</scope>
    <source>
        <strain evidence="1 2">RCU-064</strain>
    </source>
</reference>
<proteinExistence type="predicted"/>
<accession>A0ABT1URV3</accession>
<name>A0ABT1URV3_9ACTN</name>
<sequence length="90" mass="9708">MDTGAQCRRATIKTAVLRVGLPGRSTGPVYRAGRNGCRKRIPSSTLPSINQGRDLKRYWAIGSLSEAFSTVCADGREVAFEILHGTVVTT</sequence>
<organism evidence="1 2">
    <name type="scientific">Streptomyces rugosispiralis</name>
    <dbReference type="NCBI Taxonomy" id="2967341"/>
    <lineage>
        <taxon>Bacteria</taxon>
        <taxon>Bacillati</taxon>
        <taxon>Actinomycetota</taxon>
        <taxon>Actinomycetes</taxon>
        <taxon>Kitasatosporales</taxon>
        <taxon>Streptomycetaceae</taxon>
        <taxon>Streptomyces</taxon>
    </lineage>
</organism>